<evidence type="ECO:0000313" key="2">
    <source>
        <dbReference type="Proteomes" id="UP000648182"/>
    </source>
</evidence>
<protein>
    <recommendedName>
        <fullName evidence="3">Bro-N domain-containing protein</fullName>
    </recommendedName>
</protein>
<sequence length="63" mass="7470">MDWNNILTAKEASLKLGKNEKYIYLLWKNDSKILLKDSVSKKGNTLLITREGYNHLKWFLRKS</sequence>
<dbReference type="EMBL" id="JACSPV010000046">
    <property type="protein sequence ID" value="MBD8007074.1"/>
    <property type="molecule type" value="Genomic_DNA"/>
</dbReference>
<accession>A0ABR8VQP6</accession>
<reference evidence="1 2" key="1">
    <citation type="submission" date="2020-08" db="EMBL/GenBank/DDBJ databases">
        <title>A Genomic Blueprint of the Chicken Gut Microbiome.</title>
        <authorList>
            <person name="Gilroy R."/>
            <person name="Ravi A."/>
            <person name="Getino M."/>
            <person name="Pursley I."/>
            <person name="Horton D.L."/>
            <person name="Alikhan N.-F."/>
            <person name="Baker D."/>
            <person name="Gharbi K."/>
            <person name="Hall N."/>
            <person name="Watson M."/>
            <person name="Adriaenssens E.M."/>
            <person name="Foster-Nyarko E."/>
            <person name="Jarju S."/>
            <person name="Secka A."/>
            <person name="Antonio M."/>
            <person name="Oren A."/>
            <person name="Chaudhuri R."/>
            <person name="La Ragione R.M."/>
            <person name="Hildebrand F."/>
            <person name="Pallen M.J."/>
        </authorList>
    </citation>
    <scope>NUCLEOTIDE SEQUENCE [LARGE SCALE GENOMIC DNA]</scope>
    <source>
        <strain evidence="1 2">Sa1BUA2</strain>
    </source>
</reference>
<evidence type="ECO:0008006" key="3">
    <source>
        <dbReference type="Google" id="ProtNLM"/>
    </source>
</evidence>
<name>A0ABR8VQP6_9BACI</name>
<dbReference type="RefSeq" id="WP_144460378.1">
    <property type="nucleotide sequence ID" value="NZ_JACSPV010000046.1"/>
</dbReference>
<comment type="caution">
    <text evidence="1">The sequence shown here is derived from an EMBL/GenBank/DDBJ whole genome shotgun (WGS) entry which is preliminary data.</text>
</comment>
<dbReference type="GeneID" id="56392315"/>
<proteinExistence type="predicted"/>
<dbReference type="Proteomes" id="UP000648182">
    <property type="component" value="Unassembled WGS sequence"/>
</dbReference>
<keyword evidence="2" id="KW-1185">Reference proteome</keyword>
<evidence type="ECO:0000313" key="1">
    <source>
        <dbReference type="EMBL" id="MBD8007074.1"/>
    </source>
</evidence>
<gene>
    <name evidence="1" type="ORF">H9631_18585</name>
</gene>
<organism evidence="1 2">
    <name type="scientific">Bacillus norwichensis</name>
    <dbReference type="NCBI Taxonomy" id="2762217"/>
    <lineage>
        <taxon>Bacteria</taxon>
        <taxon>Bacillati</taxon>
        <taxon>Bacillota</taxon>
        <taxon>Bacilli</taxon>
        <taxon>Bacillales</taxon>
        <taxon>Bacillaceae</taxon>
        <taxon>Bacillus</taxon>
    </lineage>
</organism>